<dbReference type="PANTHER" id="PTHR45011:SF1">
    <property type="entry name" value="DAP3-BINDING CELL DEATH ENHANCER 1"/>
    <property type="match status" value="1"/>
</dbReference>
<dbReference type="AlphaFoldDB" id="A0A401PX88"/>
<proteinExistence type="predicted"/>
<evidence type="ECO:0008006" key="4">
    <source>
        <dbReference type="Google" id="ProtNLM"/>
    </source>
</evidence>
<sequence length="554" mass="60498">MNLCVTPSGFPVSFTSSFFLHTVFHRWSVTGPSPSLRLPPTHCAEDDGSKPSPLVYTRPPFENSSADSQNGDGGEKRKREKQQSARFYSKQLPRFSGLDAVGWGAAAVVLLQFARHLHHQFSQHDGPRKSDGASPFCVRSIVTSTLAPARIKFSRCILPQCVTPHLSSNSTDQPSVSTRSSSLANVNIREEISPEEILNRATSNLRGAAESSISSILNVIGLENIKAKDYDMAFSCLMIAASQGYSKAQYNVGVCYELGRGTIKDIEKAALYYSRAAAQGHNMAQFHWAKYLLHVKPGRTIGDTQEAIQQLEKAAKSGIKEAQAYLGVFFTKEPHQDLERAARYLTMASASGDPASQYYLGICYQKGWGVQKDFQRAVELYQKAESCEHADAQCALGVFHQQGLGGLPVSFSKAIELYRSAALAGSAQAVHNLQLLMKGLQIKGHFSFSGEHTFLRSVMSSPCLHSLGRPRLPIPHQDPSEVDKDWGGRHLPMGLASSLPHSRSTGNLWASPLSNENLVARAELLGSVSVTCLDHRSEPTPKRLTFRSSIPGVG</sequence>
<protein>
    <recommendedName>
        <fullName evidence="4">Death ligand signal enhancer</fullName>
    </recommendedName>
</protein>
<dbReference type="SMART" id="SM00671">
    <property type="entry name" value="SEL1"/>
    <property type="match status" value="6"/>
</dbReference>
<dbReference type="GO" id="GO:0008625">
    <property type="term" value="P:extrinsic apoptotic signaling pathway via death domain receptors"/>
    <property type="evidence" value="ECO:0007669"/>
    <property type="project" value="TreeGrafter"/>
</dbReference>
<evidence type="ECO:0000256" key="1">
    <source>
        <dbReference type="SAM" id="MobiDB-lite"/>
    </source>
</evidence>
<gene>
    <name evidence="2" type="ORF">scyTo_0016738</name>
</gene>
<reference evidence="2 3" key="1">
    <citation type="journal article" date="2018" name="Nat. Ecol. Evol.">
        <title>Shark genomes provide insights into elasmobranch evolution and the origin of vertebrates.</title>
        <authorList>
            <person name="Hara Y"/>
            <person name="Yamaguchi K"/>
            <person name="Onimaru K"/>
            <person name="Kadota M"/>
            <person name="Koyanagi M"/>
            <person name="Keeley SD"/>
            <person name="Tatsumi K"/>
            <person name="Tanaka K"/>
            <person name="Motone F"/>
            <person name="Kageyama Y"/>
            <person name="Nozu R"/>
            <person name="Adachi N"/>
            <person name="Nishimura O"/>
            <person name="Nakagawa R"/>
            <person name="Tanegashima C"/>
            <person name="Kiyatake I"/>
            <person name="Matsumoto R"/>
            <person name="Murakumo K"/>
            <person name="Nishida K"/>
            <person name="Terakita A"/>
            <person name="Kuratani S"/>
            <person name="Sato K"/>
            <person name="Hyodo S Kuraku.S."/>
        </authorList>
    </citation>
    <scope>NUCLEOTIDE SEQUENCE [LARGE SCALE GENOMIC DNA]</scope>
</reference>
<dbReference type="OrthoDB" id="2384430at2759"/>
<comment type="caution">
    <text evidence="2">The sequence shown here is derived from an EMBL/GenBank/DDBJ whole genome shotgun (WGS) entry which is preliminary data.</text>
</comment>
<evidence type="ECO:0000313" key="2">
    <source>
        <dbReference type="EMBL" id="GCB77745.1"/>
    </source>
</evidence>
<dbReference type="InterPro" id="IPR052748">
    <property type="entry name" value="ISR_Activator"/>
</dbReference>
<dbReference type="GO" id="GO:0005739">
    <property type="term" value="C:mitochondrion"/>
    <property type="evidence" value="ECO:0007669"/>
    <property type="project" value="TreeGrafter"/>
</dbReference>
<evidence type="ECO:0000313" key="3">
    <source>
        <dbReference type="Proteomes" id="UP000288216"/>
    </source>
</evidence>
<dbReference type="STRING" id="75743.A0A401PX88"/>
<feature type="region of interest" description="Disordered" evidence="1">
    <location>
        <begin position="36"/>
        <end position="85"/>
    </location>
</feature>
<organism evidence="2 3">
    <name type="scientific">Scyliorhinus torazame</name>
    <name type="common">Cloudy catshark</name>
    <name type="synonym">Catulus torazame</name>
    <dbReference type="NCBI Taxonomy" id="75743"/>
    <lineage>
        <taxon>Eukaryota</taxon>
        <taxon>Metazoa</taxon>
        <taxon>Chordata</taxon>
        <taxon>Craniata</taxon>
        <taxon>Vertebrata</taxon>
        <taxon>Chondrichthyes</taxon>
        <taxon>Elasmobranchii</taxon>
        <taxon>Galeomorphii</taxon>
        <taxon>Galeoidea</taxon>
        <taxon>Carcharhiniformes</taxon>
        <taxon>Scyliorhinidae</taxon>
        <taxon>Scyliorhinus</taxon>
    </lineage>
</organism>
<dbReference type="InterPro" id="IPR006597">
    <property type="entry name" value="Sel1-like"/>
</dbReference>
<dbReference type="InterPro" id="IPR011990">
    <property type="entry name" value="TPR-like_helical_dom_sf"/>
</dbReference>
<feature type="compositionally biased region" description="Basic and acidic residues" evidence="1">
    <location>
        <begin position="73"/>
        <end position="83"/>
    </location>
</feature>
<dbReference type="Gene3D" id="1.25.40.10">
    <property type="entry name" value="Tetratricopeptide repeat domain"/>
    <property type="match status" value="2"/>
</dbReference>
<dbReference type="Proteomes" id="UP000288216">
    <property type="component" value="Unassembled WGS sequence"/>
</dbReference>
<dbReference type="EMBL" id="BFAA01010317">
    <property type="protein sequence ID" value="GCB77745.1"/>
    <property type="molecule type" value="Genomic_DNA"/>
</dbReference>
<dbReference type="PANTHER" id="PTHR45011">
    <property type="entry name" value="DAP3-BINDING CELL DEATH ENHANCER 1"/>
    <property type="match status" value="1"/>
</dbReference>
<name>A0A401PX88_SCYTO</name>
<dbReference type="SUPFAM" id="SSF81901">
    <property type="entry name" value="HCP-like"/>
    <property type="match status" value="2"/>
</dbReference>
<accession>A0A401PX88</accession>
<dbReference type="Pfam" id="PF08238">
    <property type="entry name" value="Sel1"/>
    <property type="match status" value="5"/>
</dbReference>
<keyword evidence="3" id="KW-1185">Reference proteome</keyword>